<name>A0A652ZSP7_9SPIR</name>
<evidence type="ECO:0000313" key="6">
    <source>
        <dbReference type="EMBL" id="VBB38800.1"/>
    </source>
</evidence>
<comment type="similarity">
    <text evidence="1">Belongs to the class IV-like SAM-binding methyltransferase superfamily. RNA methyltransferase TrmH family.</text>
</comment>
<organism evidence="6">
    <name type="scientific">uncultured Spirochaetota bacterium</name>
    <dbReference type="NCBI Taxonomy" id="460511"/>
    <lineage>
        <taxon>Bacteria</taxon>
        <taxon>Pseudomonadati</taxon>
        <taxon>Spirochaetota</taxon>
        <taxon>environmental samples</taxon>
    </lineage>
</organism>
<dbReference type="AlphaFoldDB" id="A0A652ZSP7"/>
<accession>A0A652ZSP7</accession>
<dbReference type="GO" id="GO:0008173">
    <property type="term" value="F:RNA methyltransferase activity"/>
    <property type="evidence" value="ECO:0007669"/>
    <property type="project" value="InterPro"/>
</dbReference>
<dbReference type="GO" id="GO:0003723">
    <property type="term" value="F:RNA binding"/>
    <property type="evidence" value="ECO:0007669"/>
    <property type="project" value="InterPro"/>
</dbReference>
<gene>
    <name evidence="6" type="ORF">TRIP_E160024</name>
</gene>
<keyword evidence="2 6" id="KW-0489">Methyltransferase</keyword>
<dbReference type="GO" id="GO:0002128">
    <property type="term" value="P:tRNA nucleoside ribose methylation"/>
    <property type="evidence" value="ECO:0007669"/>
    <property type="project" value="TreeGrafter"/>
</dbReference>
<keyword evidence="3 6" id="KW-0808">Transferase</keyword>
<protein>
    <submittedName>
        <fullName evidence="6">Putative RNA methyltransferase, TrmH family, group 1</fullName>
    </submittedName>
</protein>
<proteinExistence type="inferred from homology"/>
<dbReference type="PIRSF" id="PIRSF004808">
    <property type="entry name" value="LasT"/>
    <property type="match status" value="1"/>
</dbReference>
<keyword evidence="4" id="KW-0949">S-adenosyl-L-methionine</keyword>
<dbReference type="InterPro" id="IPR004384">
    <property type="entry name" value="RNA_MeTrfase_TrmJ/LasT"/>
</dbReference>
<dbReference type="SUPFAM" id="SSF75217">
    <property type="entry name" value="alpha/beta knot"/>
    <property type="match status" value="1"/>
</dbReference>
<feature type="domain" description="tRNA/rRNA methyltransferase SpoU type" evidence="5">
    <location>
        <begin position="13"/>
        <end position="170"/>
    </location>
</feature>
<reference evidence="6" key="1">
    <citation type="submission" date="2018-07" db="EMBL/GenBank/DDBJ databases">
        <authorList>
            <consortium name="Genoscope - CEA"/>
            <person name="William W."/>
        </authorList>
    </citation>
    <scope>NUCLEOTIDE SEQUENCE</scope>
    <source>
        <strain evidence="6">IK1</strain>
    </source>
</reference>
<dbReference type="InterPro" id="IPR029026">
    <property type="entry name" value="tRNA_m1G_MTases_N"/>
</dbReference>
<dbReference type="Pfam" id="PF00588">
    <property type="entry name" value="SpoU_methylase"/>
    <property type="match status" value="1"/>
</dbReference>
<dbReference type="Gene3D" id="3.40.1280.10">
    <property type="match status" value="1"/>
</dbReference>
<dbReference type="GO" id="GO:0005829">
    <property type="term" value="C:cytosol"/>
    <property type="evidence" value="ECO:0007669"/>
    <property type="project" value="TreeGrafter"/>
</dbReference>
<evidence type="ECO:0000256" key="1">
    <source>
        <dbReference type="ARBA" id="ARBA00007228"/>
    </source>
</evidence>
<dbReference type="EMBL" id="UPXP01000008">
    <property type="protein sequence ID" value="VBB38800.1"/>
    <property type="molecule type" value="Genomic_DNA"/>
</dbReference>
<dbReference type="CDD" id="cd18093">
    <property type="entry name" value="SpoU-like_TrmJ"/>
    <property type="match status" value="1"/>
</dbReference>
<evidence type="ECO:0000256" key="2">
    <source>
        <dbReference type="ARBA" id="ARBA00022603"/>
    </source>
</evidence>
<evidence type="ECO:0000259" key="5">
    <source>
        <dbReference type="Pfam" id="PF00588"/>
    </source>
</evidence>
<dbReference type="PANTHER" id="PTHR42786:SF2">
    <property type="entry name" value="TRNA (CYTIDINE_URIDINE-2'-O-)-METHYLTRANSFERASE TRMJ"/>
    <property type="match status" value="1"/>
</dbReference>
<evidence type="ECO:0000256" key="3">
    <source>
        <dbReference type="ARBA" id="ARBA00022679"/>
    </source>
</evidence>
<dbReference type="InterPro" id="IPR029028">
    <property type="entry name" value="Alpha/beta_knot_MTases"/>
</dbReference>
<evidence type="ECO:0000256" key="4">
    <source>
        <dbReference type="ARBA" id="ARBA00022691"/>
    </source>
</evidence>
<dbReference type="InterPro" id="IPR001537">
    <property type="entry name" value="SpoU_MeTrfase"/>
</dbReference>
<sequence>MNTTSVDKAADTAVVLCRVKESGNVGSICRAMKTMGFTKLVLSNCPDYDEALVRTMAVHASDIFENAQRYADLEDALSAYSLSAGFTRRSGARRKAASISARDFARGAAGLPVPDAPFIQRNQSIAMVFGNERDGLSDHELSLCSLAVHIPSSDKFPSLNVAQAVQVACYEFFTSGIEAGNIRAESKKSAAQSQVAPAAMEYFLRQDQEAAPPKHQDKGHALSRLGIELGVDEIIGAFAERGAFKQSDDSFLRGFLRDLCERAGVRRYELEYLRKVFFKAFALGSKSERIKKAPGKYK</sequence>
<dbReference type="PANTHER" id="PTHR42786">
    <property type="entry name" value="TRNA/RRNA METHYLTRANSFERASE"/>
    <property type="match status" value="1"/>
</dbReference>